<feature type="transmembrane region" description="Helical" evidence="5">
    <location>
        <begin position="173"/>
        <end position="193"/>
    </location>
</feature>
<evidence type="ECO:0000256" key="4">
    <source>
        <dbReference type="SAM" id="Coils"/>
    </source>
</evidence>
<evidence type="ECO:0000313" key="9">
    <source>
        <dbReference type="Proteomes" id="UP000464374"/>
    </source>
</evidence>
<feature type="transmembrane region" description="Helical" evidence="5">
    <location>
        <begin position="205"/>
        <end position="227"/>
    </location>
</feature>
<evidence type="ECO:0000256" key="3">
    <source>
        <dbReference type="PROSITE-ProRule" id="PRU00284"/>
    </source>
</evidence>
<dbReference type="PROSITE" id="PS50885">
    <property type="entry name" value="HAMP"/>
    <property type="match status" value="1"/>
</dbReference>
<evidence type="ECO:0000256" key="5">
    <source>
        <dbReference type="SAM" id="Phobius"/>
    </source>
</evidence>
<evidence type="ECO:0000256" key="2">
    <source>
        <dbReference type="ARBA" id="ARBA00029447"/>
    </source>
</evidence>
<feature type="transmembrane region" description="Helical" evidence="5">
    <location>
        <begin position="92"/>
        <end position="112"/>
    </location>
</feature>
<dbReference type="EMBL" id="CP048020">
    <property type="protein sequence ID" value="QHX43146.1"/>
    <property type="molecule type" value="Genomic_DNA"/>
</dbReference>
<proteinExistence type="inferred from homology"/>
<evidence type="ECO:0000259" key="7">
    <source>
        <dbReference type="PROSITE" id="PS50885"/>
    </source>
</evidence>
<organism evidence="8 9">
    <name type="scientific">Treponema vincentii</name>
    <dbReference type="NCBI Taxonomy" id="69710"/>
    <lineage>
        <taxon>Bacteria</taxon>
        <taxon>Pseudomonadati</taxon>
        <taxon>Spirochaetota</taxon>
        <taxon>Spirochaetia</taxon>
        <taxon>Spirochaetales</taxon>
        <taxon>Treponemataceae</taxon>
        <taxon>Treponema</taxon>
    </lineage>
</organism>
<feature type="domain" description="Methyl-accepting transducer" evidence="6">
    <location>
        <begin position="328"/>
        <end position="550"/>
    </location>
</feature>
<feature type="transmembrane region" description="Helical" evidence="5">
    <location>
        <begin position="53"/>
        <end position="71"/>
    </location>
</feature>
<evidence type="ECO:0000259" key="6">
    <source>
        <dbReference type="PROSITE" id="PS50111"/>
    </source>
</evidence>
<dbReference type="SUPFAM" id="SSF58104">
    <property type="entry name" value="Methyl-accepting chemotaxis protein (MCP) signaling domain"/>
    <property type="match status" value="1"/>
</dbReference>
<keyword evidence="5" id="KW-0812">Transmembrane</keyword>
<dbReference type="Proteomes" id="UP000464374">
    <property type="component" value="Chromosome"/>
</dbReference>
<evidence type="ECO:0000256" key="1">
    <source>
        <dbReference type="ARBA" id="ARBA00022500"/>
    </source>
</evidence>
<dbReference type="Gene3D" id="6.10.340.10">
    <property type="match status" value="1"/>
</dbReference>
<keyword evidence="5" id="KW-1133">Transmembrane helix</keyword>
<dbReference type="PANTHER" id="PTHR43531">
    <property type="entry name" value="PROTEIN ICFG"/>
    <property type="match status" value="1"/>
</dbReference>
<dbReference type="RefSeq" id="WP_162663477.1">
    <property type="nucleotide sequence ID" value="NZ_CP048020.1"/>
</dbReference>
<dbReference type="InterPro" id="IPR003660">
    <property type="entry name" value="HAMP_dom"/>
</dbReference>
<evidence type="ECO:0000313" key="8">
    <source>
        <dbReference type="EMBL" id="QHX43146.1"/>
    </source>
</evidence>
<reference evidence="8 9" key="1">
    <citation type="submission" date="2020-01" db="EMBL/GenBank/DDBJ databases">
        <title>Complete genome sequence of a human oral phylogroup 1 Treponema sp. strain ATCC 700766, originally isolated from periodontitis dental plaque.</title>
        <authorList>
            <person name="Chan Y."/>
            <person name="Huo Y.-B."/>
            <person name="Yu X.-L."/>
            <person name="Zeng H."/>
            <person name="Leung W.-K."/>
            <person name="Watt R.M."/>
        </authorList>
    </citation>
    <scope>NUCLEOTIDE SEQUENCE [LARGE SCALE GENOMIC DNA]</scope>
    <source>
        <strain evidence="8 9">OMZ 804</strain>
    </source>
</reference>
<dbReference type="InterPro" id="IPR004090">
    <property type="entry name" value="Chemotax_Me-accpt_rcpt"/>
</dbReference>
<dbReference type="GO" id="GO:0004888">
    <property type="term" value="F:transmembrane signaling receptor activity"/>
    <property type="evidence" value="ECO:0007669"/>
    <property type="project" value="InterPro"/>
</dbReference>
<keyword evidence="5" id="KW-0472">Membrane</keyword>
<keyword evidence="4" id="KW-0175">Coiled coil</keyword>
<dbReference type="Pfam" id="PF00015">
    <property type="entry name" value="MCPsignal"/>
    <property type="match status" value="1"/>
</dbReference>
<comment type="similarity">
    <text evidence="2">Belongs to the methyl-accepting chemotaxis (MCP) protein family.</text>
</comment>
<dbReference type="AlphaFoldDB" id="A0A6P1Y001"/>
<dbReference type="InterPro" id="IPR004089">
    <property type="entry name" value="MCPsignal_dom"/>
</dbReference>
<dbReference type="GO" id="GO:0006935">
    <property type="term" value="P:chemotaxis"/>
    <property type="evidence" value="ECO:0007669"/>
    <property type="project" value="UniProtKB-KW"/>
</dbReference>
<keyword evidence="1" id="KW-0145">Chemotaxis</keyword>
<gene>
    <name evidence="8" type="ORF">GWP43_06485</name>
</gene>
<dbReference type="PRINTS" id="PR00260">
    <property type="entry name" value="CHEMTRNSDUCR"/>
</dbReference>
<dbReference type="PANTHER" id="PTHR43531:SF11">
    <property type="entry name" value="METHYL-ACCEPTING CHEMOTAXIS PROTEIN 3"/>
    <property type="match status" value="1"/>
</dbReference>
<dbReference type="InterPro" id="IPR051310">
    <property type="entry name" value="MCP_chemotaxis"/>
</dbReference>
<dbReference type="PROSITE" id="PS50111">
    <property type="entry name" value="CHEMOTAXIS_TRANSDUC_2"/>
    <property type="match status" value="1"/>
</dbReference>
<dbReference type="GO" id="GO:0007165">
    <property type="term" value="P:signal transduction"/>
    <property type="evidence" value="ECO:0007669"/>
    <property type="project" value="UniProtKB-KW"/>
</dbReference>
<dbReference type="SMART" id="SM00283">
    <property type="entry name" value="MA"/>
    <property type="match status" value="1"/>
</dbReference>
<name>A0A6P1Y001_9SPIR</name>
<dbReference type="GO" id="GO:0005886">
    <property type="term" value="C:plasma membrane"/>
    <property type="evidence" value="ECO:0007669"/>
    <property type="project" value="TreeGrafter"/>
</dbReference>
<dbReference type="KEGG" id="trz:GWP43_06485"/>
<feature type="coiled-coil region" evidence="4">
    <location>
        <begin position="329"/>
        <end position="356"/>
    </location>
</feature>
<feature type="transmembrane region" description="Helical" evidence="5">
    <location>
        <begin position="124"/>
        <end position="148"/>
    </location>
</feature>
<dbReference type="Gene3D" id="1.10.287.950">
    <property type="entry name" value="Methyl-accepting chemotaxis protein"/>
    <property type="match status" value="1"/>
</dbReference>
<keyword evidence="3" id="KW-0807">Transducer</keyword>
<protein>
    <submittedName>
        <fullName evidence="8">Methyl-accepting chemotaxis protein</fullName>
    </submittedName>
</protein>
<sequence length="614" mass="67638">MAETTASPEYQDPPKQILILDLCTNLGWIAANFITSPFIGSTGSLNGVIRTKAFIIGLILAFINPVIKQHLLFPSIINWKENPHKAKKCITLYEQLLLIFPVLIAITVPFFISLEMGLLQSTGIFLSAMFSTIGNILLIGGLFCAYTVRSFEKWVLFVPVDEESLTLSMLKRVVFVSIACIVAIVLLVLSPLVRYQQHDTHVKLITAALPLFIYGLFFSVFNLLTIIRSFGRRISLIQQIVRKLANGDYRQEMLTAWTRDEISLLLLDFNRLLSFNKTFLNELNESVAVSTHTAEALSSNMKITSKAAEKIGESVSFVRERIKEQSSGVLEMQENLQQAIENIEDLDNSIETQSTSIGQVVFVIERMVFDIQSVTHTIENTVDSIKHLNSAADAGNAAVSNAHTIVKNISDQSEGLLEASNVIQHIASQTNLLAMNAAIEAAHAGDVGKGFAVVADEIRKLAEESSTQGKTITAVLKTLKEKIEALNSVAEETAIQFAEIMRQLSTVNSGSNTIMESVTKQNDGNTQVLESVKEVNAITARVKESSLQIRSGNTEVGKEMARLVEITQNIDNTISSVSGDTEQIRKVIDEVSDSSARNRKAAQNVMKYLNQLSL</sequence>
<accession>A0A6P1Y001</accession>
<feature type="domain" description="HAMP" evidence="7">
    <location>
        <begin position="228"/>
        <end position="281"/>
    </location>
</feature>